<dbReference type="Proteomes" id="UP001153331">
    <property type="component" value="Unassembled WGS sequence"/>
</dbReference>
<protein>
    <submittedName>
        <fullName evidence="1">Uncharacterized protein</fullName>
    </submittedName>
</protein>
<keyword evidence="2" id="KW-1185">Reference proteome</keyword>
<organism evidence="1 2">
    <name type="scientific">Boeremia exigua</name>
    <dbReference type="NCBI Taxonomy" id="749465"/>
    <lineage>
        <taxon>Eukaryota</taxon>
        <taxon>Fungi</taxon>
        <taxon>Dikarya</taxon>
        <taxon>Ascomycota</taxon>
        <taxon>Pezizomycotina</taxon>
        <taxon>Dothideomycetes</taxon>
        <taxon>Pleosporomycetidae</taxon>
        <taxon>Pleosporales</taxon>
        <taxon>Pleosporineae</taxon>
        <taxon>Didymellaceae</taxon>
        <taxon>Boeremia</taxon>
    </lineage>
</organism>
<sequence>MLHLPQEIIHHICEYLSTKDLEQTLTVCRTFRYATERASGTYAKFSLTKVDLEAFLKLCNSRRFAYLRHVNFTTTLPCQEVIGQECPALITDLEIWIAQWMEKNDRVAREENDARLRAQAAGGVSNSGPTRGPYEAYGRRYRCRETAEELRTNDEDFTEQIQSLFNTLQVLERKLGIGYFHLNIYVPERENHGSKIDLRVLGDLSVKLPQLTTLACELGHHEWTSYIAEFAFDLRYYPYARRRHSRDFAGPRRDTRHNFARLLLTAALPSSLACVQLNFLTPLQSSVTAPQDEQLPDLVTPCTHDPFSSSLRVMSYRLRRMELKGVFDRTLFWPADDSTPTWPSLEILKVYFHIATPSGRWYFYGQNGESRDDAGAEVTDASYPPMANTVEDNALDHFLSTRVTRVRPSHFRILPNAEVLTPLLAAFAQAAVHMHKLREVALWTSFCVDGVAVLDQEVQLMELHYGYDVQVVRWGVAFLAPCATGPRDCILPNQHTSPVRKLLW</sequence>
<comment type="caution">
    <text evidence="1">The sequence shown here is derived from an EMBL/GenBank/DDBJ whole genome shotgun (WGS) entry which is preliminary data.</text>
</comment>
<evidence type="ECO:0000313" key="1">
    <source>
        <dbReference type="EMBL" id="KAJ8105279.1"/>
    </source>
</evidence>
<proteinExistence type="predicted"/>
<dbReference type="EMBL" id="JAPHNI010001571">
    <property type="protein sequence ID" value="KAJ8105279.1"/>
    <property type="molecule type" value="Genomic_DNA"/>
</dbReference>
<reference evidence="1" key="1">
    <citation type="submission" date="2022-11" db="EMBL/GenBank/DDBJ databases">
        <title>Genome Sequence of Boeremia exigua.</title>
        <authorList>
            <person name="Buettner E."/>
        </authorList>
    </citation>
    <scope>NUCLEOTIDE SEQUENCE</scope>
    <source>
        <strain evidence="1">CU02</strain>
    </source>
</reference>
<evidence type="ECO:0000313" key="2">
    <source>
        <dbReference type="Proteomes" id="UP001153331"/>
    </source>
</evidence>
<name>A0ACC2HQN5_9PLEO</name>
<accession>A0ACC2HQN5</accession>
<gene>
    <name evidence="1" type="ORF">OPT61_g10276</name>
</gene>